<gene>
    <name evidence="3" type="ORF">COT50_01385</name>
</gene>
<keyword evidence="1" id="KW-1133">Transmembrane helix</keyword>
<dbReference type="InterPro" id="IPR011042">
    <property type="entry name" value="6-blade_b-propeller_TolB-like"/>
</dbReference>
<dbReference type="EMBL" id="PEYU01000025">
    <property type="protein sequence ID" value="PIS22542.1"/>
    <property type="molecule type" value="Genomic_DNA"/>
</dbReference>
<dbReference type="Pfam" id="PF08308">
    <property type="entry name" value="PEGA"/>
    <property type="match status" value="1"/>
</dbReference>
<evidence type="ECO:0000259" key="2">
    <source>
        <dbReference type="Pfam" id="PF08308"/>
    </source>
</evidence>
<comment type="caution">
    <text evidence="3">The sequence shown here is derived from an EMBL/GenBank/DDBJ whole genome shotgun (WGS) entry which is preliminary data.</text>
</comment>
<evidence type="ECO:0000313" key="3">
    <source>
        <dbReference type="EMBL" id="PIS22542.1"/>
    </source>
</evidence>
<dbReference type="Gene3D" id="2.120.10.30">
    <property type="entry name" value="TolB, C-terminal domain"/>
    <property type="match status" value="1"/>
</dbReference>
<keyword evidence="1" id="KW-0472">Membrane</keyword>
<dbReference type="Proteomes" id="UP000231252">
    <property type="component" value="Unassembled WGS sequence"/>
</dbReference>
<dbReference type="AlphaFoldDB" id="A0A2H0XCA8"/>
<name>A0A2H0XCA8_UNCKA</name>
<organism evidence="3 4">
    <name type="scientific">candidate division WWE3 bacterium CG08_land_8_20_14_0_20_41_10</name>
    <dbReference type="NCBI Taxonomy" id="1975085"/>
    <lineage>
        <taxon>Bacteria</taxon>
        <taxon>Katanobacteria</taxon>
    </lineage>
</organism>
<feature type="domain" description="PEGA" evidence="2">
    <location>
        <begin position="54"/>
        <end position="120"/>
    </location>
</feature>
<evidence type="ECO:0000313" key="4">
    <source>
        <dbReference type="Proteomes" id="UP000231252"/>
    </source>
</evidence>
<protein>
    <recommendedName>
        <fullName evidence="2">PEGA domain-containing protein</fullName>
    </recommendedName>
</protein>
<feature type="transmembrane region" description="Helical" evidence="1">
    <location>
        <begin position="13"/>
        <end position="34"/>
    </location>
</feature>
<evidence type="ECO:0000256" key="1">
    <source>
        <dbReference type="SAM" id="Phobius"/>
    </source>
</evidence>
<sequence length="395" mass="43912">MLNLKIPKPSKEVFQMAVTAVCLLALTTTIFLYAGGYRLKRDQDTGKVQLRSTGMVSVKSIPQGANVYMNGVLATATNNTIPGVEPGKHLLKVVKNGYATWIKELEVFPELATDITAVLVSQTPRLEPLTNTGAKNPTISPTLTKLAFLSSDSENPGIWVVSLSEGTLSLFKSTPSVVLKDTSLLKYSQSKSLEWSPDEKTLLIQLDNGKYQLFNLIDKTIQNLTLETQVTAIRTGWDTDTLAKRKAFIEKIDIPQELKEQAVSKESLWAPDEKKFLYKKLNGAKTEYRVYNSEKPLPVGELTNTVVFTTNTVDPQPQISWYSDSFHLILTEGNPAMDKRGTIYLIRIDGTNKTEIYNNTLYSKNIFVSPGGDKLVVLTSFKSSEQTDLYTIGIR</sequence>
<proteinExistence type="predicted"/>
<reference evidence="4" key="1">
    <citation type="submission" date="2017-09" db="EMBL/GenBank/DDBJ databases">
        <title>Depth-based differentiation of microbial function through sediment-hosted aquifers and enrichment of novel symbionts in the deep terrestrial subsurface.</title>
        <authorList>
            <person name="Probst A.J."/>
            <person name="Ladd B."/>
            <person name="Jarett J.K."/>
            <person name="Geller-Mcgrath D.E."/>
            <person name="Sieber C.M.K."/>
            <person name="Emerson J.B."/>
            <person name="Anantharaman K."/>
            <person name="Thomas B.C."/>
            <person name="Malmstrom R."/>
            <person name="Stieglmeier M."/>
            <person name="Klingl A."/>
            <person name="Woyke T."/>
            <person name="Ryan C.M."/>
            <person name="Banfield J.F."/>
        </authorList>
    </citation>
    <scope>NUCLEOTIDE SEQUENCE [LARGE SCALE GENOMIC DNA]</scope>
</reference>
<dbReference type="InterPro" id="IPR013229">
    <property type="entry name" value="PEGA"/>
</dbReference>
<keyword evidence="1" id="KW-0812">Transmembrane</keyword>
<dbReference type="SUPFAM" id="SSF82171">
    <property type="entry name" value="DPP6 N-terminal domain-like"/>
    <property type="match status" value="1"/>
</dbReference>
<accession>A0A2H0XCA8</accession>